<evidence type="ECO:0000313" key="3">
    <source>
        <dbReference type="Proteomes" id="UP000075320"/>
    </source>
</evidence>
<dbReference type="PANTHER" id="PTHR43194:SF2">
    <property type="entry name" value="PEROXISOMAL MEMBRANE PROTEIN LPX1"/>
    <property type="match status" value="1"/>
</dbReference>
<accession>A0A150WJJ6</accession>
<organism evidence="2 3">
    <name type="scientific">Bdellovibrio bacteriovorus</name>
    <dbReference type="NCBI Taxonomy" id="959"/>
    <lineage>
        <taxon>Bacteria</taxon>
        <taxon>Pseudomonadati</taxon>
        <taxon>Bdellovibrionota</taxon>
        <taxon>Bdellovibrionia</taxon>
        <taxon>Bdellovibrionales</taxon>
        <taxon>Pseudobdellovibrionaceae</taxon>
        <taxon>Bdellovibrio</taxon>
    </lineage>
</organism>
<sequence>MSWAKKLYMNFIVLLSWILPKAGARRAQKIFLTPTRVPRPASEADFYNSAKKYQFPHGIAAFEWGETQNPAVLLVHGWSGRGTQIGAFAAPLVKAGFRVIAIDGPAHGASDGQMTNVGEFANALMAVQKNIGPLHALIAHSFGAGCSIVAIQRGLQVKKAVLIAGPARYERVLANFFKLLPISPQAQEYFIVELQKKVGIHVKDLNVGHLGKSLPIEAMIVHDTEDKEVRFQSALEIQEVWPQAKLLRTEGLGHRRILRDPEVLRAVTEFIKS</sequence>
<feature type="domain" description="AB hydrolase-1" evidence="1">
    <location>
        <begin position="72"/>
        <end position="180"/>
    </location>
</feature>
<dbReference type="Pfam" id="PF12697">
    <property type="entry name" value="Abhydrolase_6"/>
    <property type="match status" value="1"/>
</dbReference>
<proteinExistence type="predicted"/>
<dbReference type="InterPro" id="IPR000073">
    <property type="entry name" value="AB_hydrolase_1"/>
</dbReference>
<dbReference type="Gene3D" id="3.40.50.1820">
    <property type="entry name" value="alpha/beta hydrolase"/>
    <property type="match status" value="1"/>
</dbReference>
<reference evidence="2 3" key="1">
    <citation type="submission" date="2016-03" db="EMBL/GenBank/DDBJ databases">
        <authorList>
            <person name="Ploux O."/>
        </authorList>
    </citation>
    <scope>NUCLEOTIDE SEQUENCE [LARGE SCALE GENOMIC DNA]</scope>
    <source>
        <strain evidence="2 3">R0</strain>
    </source>
</reference>
<protein>
    <recommendedName>
        <fullName evidence="1">AB hydrolase-1 domain-containing protein</fullName>
    </recommendedName>
</protein>
<dbReference type="Proteomes" id="UP000075320">
    <property type="component" value="Unassembled WGS sequence"/>
</dbReference>
<evidence type="ECO:0000259" key="1">
    <source>
        <dbReference type="Pfam" id="PF12697"/>
    </source>
</evidence>
<evidence type="ECO:0000313" key="2">
    <source>
        <dbReference type="EMBL" id="KYG63870.1"/>
    </source>
</evidence>
<comment type="caution">
    <text evidence="2">The sequence shown here is derived from an EMBL/GenBank/DDBJ whole genome shotgun (WGS) entry which is preliminary data.</text>
</comment>
<dbReference type="InterPro" id="IPR029058">
    <property type="entry name" value="AB_hydrolase_fold"/>
</dbReference>
<keyword evidence="3" id="KW-1185">Reference proteome</keyword>
<name>A0A150WJJ6_BDEBC</name>
<dbReference type="SUPFAM" id="SSF53474">
    <property type="entry name" value="alpha/beta-Hydrolases"/>
    <property type="match status" value="1"/>
</dbReference>
<dbReference type="EMBL" id="LUKE01000003">
    <property type="protein sequence ID" value="KYG63870.1"/>
    <property type="molecule type" value="Genomic_DNA"/>
</dbReference>
<dbReference type="PANTHER" id="PTHR43194">
    <property type="entry name" value="HYDROLASE ALPHA/BETA FOLD FAMILY"/>
    <property type="match status" value="1"/>
</dbReference>
<dbReference type="InterPro" id="IPR050228">
    <property type="entry name" value="Carboxylesterase_BioH"/>
</dbReference>
<gene>
    <name evidence="2" type="ORF">AZI86_13710</name>
</gene>
<dbReference type="AlphaFoldDB" id="A0A150WJJ6"/>